<reference evidence="1" key="1">
    <citation type="submission" date="2022-11" db="EMBL/GenBank/DDBJ databases">
        <title>Centuries of genome instability and evolution in soft-shell clam transmissible cancer (bioRxiv).</title>
        <authorList>
            <person name="Hart S.F.M."/>
            <person name="Yonemitsu M.A."/>
            <person name="Giersch R.M."/>
            <person name="Beal B.F."/>
            <person name="Arriagada G."/>
            <person name="Davis B.W."/>
            <person name="Ostrander E.A."/>
            <person name="Goff S.P."/>
            <person name="Metzger M.J."/>
        </authorList>
    </citation>
    <scope>NUCLEOTIDE SEQUENCE</scope>
    <source>
        <strain evidence="1">MELC-2E11</strain>
        <tissue evidence="1">Siphon/mantle</tissue>
    </source>
</reference>
<keyword evidence="2" id="KW-1185">Reference proteome</keyword>
<protein>
    <submittedName>
        <fullName evidence="1">EMAL-like protein</fullName>
    </submittedName>
</protein>
<name>A0ABY7G9X3_MYAAR</name>
<dbReference type="Gene3D" id="2.130.10.10">
    <property type="entry name" value="YVTN repeat-like/Quinoprotein amine dehydrogenase"/>
    <property type="match status" value="1"/>
</dbReference>
<proteinExistence type="predicted"/>
<dbReference type="InterPro" id="IPR015943">
    <property type="entry name" value="WD40/YVTN_repeat-like_dom_sf"/>
</dbReference>
<dbReference type="EMBL" id="CP111028">
    <property type="protein sequence ID" value="WAR31210.1"/>
    <property type="molecule type" value="Genomic_DNA"/>
</dbReference>
<sequence>MSYIVVIYNRQANRQRHYKEHTEDMNIDVHPNKNIVASGQYASRKKPDN</sequence>
<evidence type="ECO:0000313" key="2">
    <source>
        <dbReference type="Proteomes" id="UP001164746"/>
    </source>
</evidence>
<organism evidence="1 2">
    <name type="scientific">Mya arenaria</name>
    <name type="common">Soft-shell clam</name>
    <dbReference type="NCBI Taxonomy" id="6604"/>
    <lineage>
        <taxon>Eukaryota</taxon>
        <taxon>Metazoa</taxon>
        <taxon>Spiralia</taxon>
        <taxon>Lophotrochozoa</taxon>
        <taxon>Mollusca</taxon>
        <taxon>Bivalvia</taxon>
        <taxon>Autobranchia</taxon>
        <taxon>Heteroconchia</taxon>
        <taxon>Euheterodonta</taxon>
        <taxon>Imparidentia</taxon>
        <taxon>Neoheterodontei</taxon>
        <taxon>Myida</taxon>
        <taxon>Myoidea</taxon>
        <taxon>Myidae</taxon>
        <taxon>Mya</taxon>
    </lineage>
</organism>
<dbReference type="Proteomes" id="UP001164746">
    <property type="component" value="Chromosome 17"/>
</dbReference>
<accession>A0ABY7G9X3</accession>
<evidence type="ECO:0000313" key="1">
    <source>
        <dbReference type="EMBL" id="WAR31210.1"/>
    </source>
</evidence>
<gene>
    <name evidence="1" type="ORF">MAR_033752</name>
</gene>
<feature type="non-terminal residue" evidence="1">
    <location>
        <position position="49"/>
    </location>
</feature>